<evidence type="ECO:0008006" key="5">
    <source>
        <dbReference type="Google" id="ProtNLM"/>
    </source>
</evidence>
<feature type="region of interest" description="Disordered" evidence="1">
    <location>
        <begin position="9"/>
        <end position="29"/>
    </location>
</feature>
<reference evidence="2" key="1">
    <citation type="submission" date="2021-02" db="EMBL/GenBank/DDBJ databases">
        <authorList>
            <person name="Nowell W R."/>
        </authorList>
    </citation>
    <scope>NUCLEOTIDE SEQUENCE</scope>
</reference>
<evidence type="ECO:0000256" key="1">
    <source>
        <dbReference type="SAM" id="MobiDB-lite"/>
    </source>
</evidence>
<evidence type="ECO:0000313" key="2">
    <source>
        <dbReference type="EMBL" id="CAF1367344.1"/>
    </source>
</evidence>
<dbReference type="EMBL" id="CAJNOQ010015725">
    <property type="protein sequence ID" value="CAF1367344.1"/>
    <property type="molecule type" value="Genomic_DNA"/>
</dbReference>
<protein>
    <recommendedName>
        <fullName evidence="5">Transposase</fullName>
    </recommendedName>
</protein>
<dbReference type="InterPro" id="IPR009667">
    <property type="entry name" value="DUF1258"/>
</dbReference>
<organism evidence="2 4">
    <name type="scientific">Didymodactylos carnosus</name>
    <dbReference type="NCBI Taxonomy" id="1234261"/>
    <lineage>
        <taxon>Eukaryota</taxon>
        <taxon>Metazoa</taxon>
        <taxon>Spiralia</taxon>
        <taxon>Gnathifera</taxon>
        <taxon>Rotifera</taxon>
        <taxon>Eurotatoria</taxon>
        <taxon>Bdelloidea</taxon>
        <taxon>Philodinida</taxon>
        <taxon>Philodinidae</taxon>
        <taxon>Didymodactylos</taxon>
    </lineage>
</organism>
<accession>A0A815IKH5</accession>
<dbReference type="AlphaFoldDB" id="A0A815IKH5"/>
<comment type="caution">
    <text evidence="2">The sequence shown here is derived from an EMBL/GenBank/DDBJ whole genome shotgun (WGS) entry which is preliminary data.</text>
</comment>
<dbReference type="OrthoDB" id="10053223at2759"/>
<evidence type="ECO:0000313" key="3">
    <source>
        <dbReference type="EMBL" id="CAF4250533.1"/>
    </source>
</evidence>
<dbReference type="Pfam" id="PF06869">
    <property type="entry name" value="DUF1258"/>
    <property type="match status" value="1"/>
</dbReference>
<gene>
    <name evidence="2" type="ORF">GPM918_LOCUS31681</name>
    <name evidence="3" type="ORF">SRO942_LOCUS32332</name>
</gene>
<dbReference type="EMBL" id="CAJOBC010073470">
    <property type="protein sequence ID" value="CAF4250533.1"/>
    <property type="molecule type" value="Genomic_DNA"/>
</dbReference>
<proteinExistence type="predicted"/>
<dbReference type="Proteomes" id="UP000663829">
    <property type="component" value="Unassembled WGS sequence"/>
</dbReference>
<dbReference type="Proteomes" id="UP000681722">
    <property type="component" value="Unassembled WGS sequence"/>
</dbReference>
<sequence length="339" mass="38841">MYITDLAEESDETTSVDIHEQEVPSKHQQNSELITMNIHDELTRVVQTNIDLIEWYKHNKHNLTTCDVALGDHYVKRARSVQNPLTLMISTDGKPMLKSSRSSLWPVMAVLVELPPPVREYESNTILLALWHSVVTPDANVLLASVIEQLAVLKAGGLNVHLQERGTTKFDIDIQLCGGDLPARSKCNKLNSHNGFYSCTKCLLKGEKCRHCNRMLYKYKDFQKLRVKDRTQEHINACVRLIEKKNNKNYKPFGVIAKSALSDVISIPNQSVYDYFHLCLEIHVNFLLTQWSLSLQKADIVQSDDFPKCPVQNRSQARIIFESCRKTIEFCKLALLHFF</sequence>
<evidence type="ECO:0000313" key="4">
    <source>
        <dbReference type="Proteomes" id="UP000663829"/>
    </source>
</evidence>
<keyword evidence="4" id="KW-1185">Reference proteome</keyword>
<name>A0A815IKH5_9BILA</name>